<dbReference type="CDD" id="cd00077">
    <property type="entry name" value="HDc"/>
    <property type="match status" value="1"/>
</dbReference>
<dbReference type="SMART" id="SM00471">
    <property type="entry name" value="HDc"/>
    <property type="match status" value="1"/>
</dbReference>
<dbReference type="SUPFAM" id="SSF109604">
    <property type="entry name" value="HD-domain/PDEase-like"/>
    <property type="match status" value="1"/>
</dbReference>
<dbReference type="NCBIfam" id="TIGR00488">
    <property type="entry name" value="bis(5'-nucleosyl)-tetraphosphatase (symmetrical) YqeK"/>
    <property type="match status" value="1"/>
</dbReference>
<feature type="domain" description="HD" evidence="7">
    <location>
        <begin position="15"/>
        <end position="129"/>
    </location>
</feature>
<evidence type="ECO:0000313" key="8">
    <source>
        <dbReference type="EMBL" id="MDK9580879.1"/>
    </source>
</evidence>
<dbReference type="Proteomes" id="UP001225134">
    <property type="component" value="Unassembled WGS sequence"/>
</dbReference>
<evidence type="ECO:0000313" key="9">
    <source>
        <dbReference type="Proteomes" id="UP001225134"/>
    </source>
</evidence>
<dbReference type="PROSITE" id="PS51831">
    <property type="entry name" value="HD"/>
    <property type="match status" value="1"/>
</dbReference>
<keyword evidence="2" id="KW-0479">Metal-binding</keyword>
<dbReference type="InterPro" id="IPR051094">
    <property type="entry name" value="Diverse_Catalytic_Enzymes"/>
</dbReference>
<name>A0ABT7HK22_9FUSO</name>
<dbReference type="InterPro" id="IPR006674">
    <property type="entry name" value="HD_domain"/>
</dbReference>
<dbReference type="PANTHER" id="PTHR35795:SF1">
    <property type="entry name" value="BIS(5'-NUCLEOSYL)-TETRAPHOSPHATASE, SYMMETRICAL"/>
    <property type="match status" value="1"/>
</dbReference>
<evidence type="ECO:0000256" key="4">
    <source>
        <dbReference type="ARBA" id="ARBA00022801"/>
    </source>
</evidence>
<evidence type="ECO:0000256" key="3">
    <source>
        <dbReference type="ARBA" id="ARBA00022741"/>
    </source>
</evidence>
<dbReference type="Gene3D" id="1.10.3210.10">
    <property type="entry name" value="Hypothetical protein af1432"/>
    <property type="match status" value="1"/>
</dbReference>
<keyword evidence="4 8" id="KW-0378">Hydrolase</keyword>
<evidence type="ECO:0000256" key="6">
    <source>
        <dbReference type="ARBA" id="ARBA00049417"/>
    </source>
</evidence>
<reference evidence="8 9" key="1">
    <citation type="submission" date="2023-06" db="EMBL/GenBank/DDBJ databases">
        <title>Antibody response to the Sneathia vaginalis cytopathogenic toxin A during pregnancy.</title>
        <authorList>
            <person name="Mccoy Z.T."/>
            <person name="Serrano M.G."/>
            <person name="Spaine K."/>
            <person name="Edwards D.J."/>
            <person name="Buck G.A."/>
            <person name="Jefferson K."/>
        </authorList>
    </citation>
    <scope>NUCLEOTIDE SEQUENCE [LARGE SCALE GENOMIC DNA]</scope>
    <source>
        <strain evidence="8 9">CCUG 42621</strain>
    </source>
</reference>
<dbReference type="InterPro" id="IPR006675">
    <property type="entry name" value="HDIG_dom"/>
</dbReference>
<sequence length="186" mass="21728">MEYEQYLKEHLSNKRFEHCLRTAKMAEYLCELYNIDKIAIKASLLHDIAKELSVDEMLDLITENDKKEVGASFYNSNILHGYAGANLVKKLFDIKDERIITAIKYHTTGKKNMTDIEKVVYISDAIEEGRTYEGVEKIREEVYKSLDKGIRFELKHKLNYLLENNGKIHPFSLDFWNSLVEELNEG</sequence>
<dbReference type="NCBIfam" id="TIGR00277">
    <property type="entry name" value="HDIG"/>
    <property type="match status" value="1"/>
</dbReference>
<evidence type="ECO:0000256" key="1">
    <source>
        <dbReference type="ARBA" id="ARBA00012506"/>
    </source>
</evidence>
<evidence type="ECO:0000256" key="5">
    <source>
        <dbReference type="ARBA" id="ARBA00023004"/>
    </source>
</evidence>
<dbReference type="EC" id="3.6.1.41" evidence="1"/>
<accession>A0ABT7HK22</accession>
<comment type="caution">
    <text evidence="8">The sequence shown here is derived from an EMBL/GenBank/DDBJ whole genome shotgun (WGS) entry which is preliminary data.</text>
</comment>
<dbReference type="InterPro" id="IPR003607">
    <property type="entry name" value="HD/PDEase_dom"/>
</dbReference>
<keyword evidence="5" id="KW-0408">Iron</keyword>
<protein>
    <recommendedName>
        <fullName evidence="1">bis(5'-nucleosyl)-tetraphosphatase (symmetrical)</fullName>
        <ecNumber evidence="1">3.6.1.41</ecNumber>
    </recommendedName>
</protein>
<dbReference type="GO" id="GO:0008803">
    <property type="term" value="F:bis(5'-nucleosyl)-tetraphosphatase (symmetrical) activity"/>
    <property type="evidence" value="ECO:0007669"/>
    <property type="project" value="UniProtKB-EC"/>
</dbReference>
<gene>
    <name evidence="8" type="primary">yqeK</name>
    <name evidence="8" type="ORF">QQA45_05035</name>
</gene>
<dbReference type="Pfam" id="PF01966">
    <property type="entry name" value="HD"/>
    <property type="match status" value="1"/>
</dbReference>
<keyword evidence="3" id="KW-0547">Nucleotide-binding</keyword>
<keyword evidence="9" id="KW-1185">Reference proteome</keyword>
<dbReference type="InterPro" id="IPR005249">
    <property type="entry name" value="YqeK"/>
</dbReference>
<comment type="catalytic activity">
    <reaction evidence="6">
        <text>P(1),P(4)-bis(5'-adenosyl) tetraphosphate + H2O = 2 ADP + 2 H(+)</text>
        <dbReference type="Rhea" id="RHEA:24252"/>
        <dbReference type="ChEBI" id="CHEBI:15377"/>
        <dbReference type="ChEBI" id="CHEBI:15378"/>
        <dbReference type="ChEBI" id="CHEBI:58141"/>
        <dbReference type="ChEBI" id="CHEBI:456216"/>
        <dbReference type="EC" id="3.6.1.41"/>
    </reaction>
</comment>
<dbReference type="RefSeq" id="WP_285153126.1">
    <property type="nucleotide sequence ID" value="NZ_JASSPP010000007.1"/>
</dbReference>
<dbReference type="PANTHER" id="PTHR35795">
    <property type="entry name" value="SLR1885 PROTEIN"/>
    <property type="match status" value="1"/>
</dbReference>
<proteinExistence type="predicted"/>
<evidence type="ECO:0000256" key="2">
    <source>
        <dbReference type="ARBA" id="ARBA00022723"/>
    </source>
</evidence>
<evidence type="ECO:0000259" key="7">
    <source>
        <dbReference type="PROSITE" id="PS51831"/>
    </source>
</evidence>
<organism evidence="8 9">
    <name type="scientific">Sneathia sanguinegens</name>
    <dbReference type="NCBI Taxonomy" id="40543"/>
    <lineage>
        <taxon>Bacteria</taxon>
        <taxon>Fusobacteriati</taxon>
        <taxon>Fusobacteriota</taxon>
        <taxon>Fusobacteriia</taxon>
        <taxon>Fusobacteriales</taxon>
        <taxon>Leptotrichiaceae</taxon>
        <taxon>Sneathia</taxon>
    </lineage>
</organism>
<dbReference type="EMBL" id="JASSPP010000007">
    <property type="protein sequence ID" value="MDK9580879.1"/>
    <property type="molecule type" value="Genomic_DNA"/>
</dbReference>